<evidence type="ECO:0000313" key="5">
    <source>
        <dbReference type="EMBL" id="UOF89677.1"/>
    </source>
</evidence>
<accession>A0ABY4CJQ4</accession>
<evidence type="ECO:0000256" key="1">
    <source>
        <dbReference type="ARBA" id="ARBA00008520"/>
    </source>
</evidence>
<dbReference type="Gene3D" id="3.40.190.10">
    <property type="entry name" value="Periplasmic binding protein-like II"/>
    <property type="match status" value="2"/>
</dbReference>
<keyword evidence="2" id="KW-0813">Transport</keyword>
<keyword evidence="3 4" id="KW-0732">Signal</keyword>
<dbReference type="PROSITE" id="PS51257">
    <property type="entry name" value="PROKAR_LIPOPROTEIN"/>
    <property type="match status" value="1"/>
</dbReference>
<evidence type="ECO:0000256" key="3">
    <source>
        <dbReference type="ARBA" id="ARBA00022729"/>
    </source>
</evidence>
<sequence>MSSFVKKGMVLGAAVMTLGSLVAGCGAATNNTQQAADNKNANNTAATGNGPVDFSKASGSIVWAAPPITNNGLRKTLVDTFNKEHPNIKVTLQNQNTNTDTNRASLTTAIGGGATTPDVYMGDVVWPAQFAHSQLAMPLDKVLPADFWNRFANGLVDGAKYQGKVYAAPFFADTAFLFYRKDLLDKAGLPVPTSWEQVQKDAQTLQNKGLVKFGYVWQGASYEGLTCDFTEILADAGGKVLDSSGKPALDSPEAKKALSFMRGLITSKVSPAAEDTFKEPESMNVFNNGDAAFLRNWSYAWTSSQNPKDSKVVGKVGVTVLPTFGGGAGYSSVGGWDLFVNPHTKNVPATLAFIDWMTGKEAQTIMAKQFSEIPTNKDVQNDPNVKKVSPIFNIVSQTKFVSRPSQNPNYAQISQALYTNVNQALSGGISVDDALKKAQQAIQSSASSGGL</sequence>
<dbReference type="InterPro" id="IPR006059">
    <property type="entry name" value="SBP"/>
</dbReference>
<keyword evidence="6" id="KW-1185">Reference proteome</keyword>
<dbReference type="Pfam" id="PF01547">
    <property type="entry name" value="SBP_bac_1"/>
    <property type="match status" value="1"/>
</dbReference>
<dbReference type="RefSeq" id="WP_347436367.1">
    <property type="nucleotide sequence ID" value="NZ_CP089291.1"/>
</dbReference>
<feature type="signal peptide" evidence="4">
    <location>
        <begin position="1"/>
        <end position="35"/>
    </location>
</feature>
<proteinExistence type="inferred from homology"/>
<evidence type="ECO:0000256" key="2">
    <source>
        <dbReference type="ARBA" id="ARBA00022448"/>
    </source>
</evidence>
<dbReference type="PANTHER" id="PTHR43649">
    <property type="entry name" value="ARABINOSE-BINDING PROTEIN-RELATED"/>
    <property type="match status" value="1"/>
</dbReference>
<gene>
    <name evidence="5" type="ORF">LSG31_17590</name>
</gene>
<comment type="similarity">
    <text evidence="1">Belongs to the bacterial solute-binding protein 1 family.</text>
</comment>
<dbReference type="CDD" id="cd14750">
    <property type="entry name" value="PBP2_TMBP"/>
    <property type="match status" value="1"/>
</dbReference>
<dbReference type="Proteomes" id="UP000830167">
    <property type="component" value="Chromosome"/>
</dbReference>
<dbReference type="EMBL" id="CP089291">
    <property type="protein sequence ID" value="UOF89677.1"/>
    <property type="molecule type" value="Genomic_DNA"/>
</dbReference>
<organism evidence="5 6">
    <name type="scientific">Fodinisporobacter ferrooxydans</name>
    <dbReference type="NCBI Taxonomy" id="2901836"/>
    <lineage>
        <taxon>Bacteria</taxon>
        <taxon>Bacillati</taxon>
        <taxon>Bacillota</taxon>
        <taxon>Bacilli</taxon>
        <taxon>Bacillales</taxon>
        <taxon>Alicyclobacillaceae</taxon>
        <taxon>Fodinisporobacter</taxon>
    </lineage>
</organism>
<evidence type="ECO:0000313" key="6">
    <source>
        <dbReference type="Proteomes" id="UP000830167"/>
    </source>
</evidence>
<dbReference type="PANTHER" id="PTHR43649:SF34">
    <property type="entry name" value="ABC TRANSPORTER PERIPLASMIC-BINDING PROTEIN YCJN-RELATED"/>
    <property type="match status" value="1"/>
</dbReference>
<name>A0ABY4CJQ4_9BACL</name>
<dbReference type="SUPFAM" id="SSF53850">
    <property type="entry name" value="Periplasmic binding protein-like II"/>
    <property type="match status" value="1"/>
</dbReference>
<protein>
    <submittedName>
        <fullName evidence="5">ABC transporter substrate-binding protein</fullName>
    </submittedName>
</protein>
<reference evidence="5" key="1">
    <citation type="submission" date="2021-12" db="EMBL/GenBank/DDBJ databases">
        <title>Alicyclobacillaceae gen. nov., sp. nov., isolated from chalcocite enrichment system.</title>
        <authorList>
            <person name="Jiang Z."/>
        </authorList>
    </citation>
    <scope>NUCLEOTIDE SEQUENCE</scope>
    <source>
        <strain evidence="5">MYW30-H2</strain>
    </source>
</reference>
<feature type="chain" id="PRO_5047193612" evidence="4">
    <location>
        <begin position="36"/>
        <end position="451"/>
    </location>
</feature>
<dbReference type="InterPro" id="IPR050490">
    <property type="entry name" value="Bact_solute-bd_prot1"/>
</dbReference>
<evidence type="ECO:0000256" key="4">
    <source>
        <dbReference type="SAM" id="SignalP"/>
    </source>
</evidence>